<dbReference type="PANTHER" id="PTHR15032:SF4">
    <property type="entry name" value="N-ACYL-PHOSPHATIDYLETHANOLAMINE-HYDROLYZING PHOSPHOLIPASE D"/>
    <property type="match status" value="1"/>
</dbReference>
<evidence type="ECO:0000313" key="2">
    <source>
        <dbReference type="EMBL" id="SHM98025.1"/>
    </source>
</evidence>
<dbReference type="STRING" id="134849.SAMN05443668_102399"/>
<feature type="domain" description="Metallo-beta-lactamase" evidence="1">
    <location>
        <begin position="152"/>
        <end position="348"/>
    </location>
</feature>
<evidence type="ECO:0000259" key="1">
    <source>
        <dbReference type="Pfam" id="PF12706"/>
    </source>
</evidence>
<dbReference type="GO" id="GO:0005737">
    <property type="term" value="C:cytoplasm"/>
    <property type="evidence" value="ECO:0007669"/>
    <property type="project" value="TreeGrafter"/>
</dbReference>
<accession>A0A1M7N3L5</accession>
<protein>
    <submittedName>
        <fullName evidence="2">L-ascorbate metabolism protein UlaG, beta-lactamase superfamily</fullName>
    </submittedName>
</protein>
<evidence type="ECO:0000313" key="3">
    <source>
        <dbReference type="Proteomes" id="UP000184440"/>
    </source>
</evidence>
<dbReference type="Gene3D" id="3.60.15.10">
    <property type="entry name" value="Ribonuclease Z/Hydroxyacylglutathione hydrolase-like"/>
    <property type="match status" value="1"/>
</dbReference>
<keyword evidence="3" id="KW-1185">Reference proteome</keyword>
<dbReference type="EMBL" id="FRCS01000002">
    <property type="protein sequence ID" value="SHM98025.1"/>
    <property type="molecule type" value="Genomic_DNA"/>
</dbReference>
<reference evidence="2 3" key="1">
    <citation type="submission" date="2016-11" db="EMBL/GenBank/DDBJ databases">
        <authorList>
            <person name="Jaros S."/>
            <person name="Januszkiewicz K."/>
            <person name="Wedrychowicz H."/>
        </authorList>
    </citation>
    <scope>NUCLEOTIDE SEQUENCE [LARGE SCALE GENOMIC DNA]</scope>
    <source>
        <strain evidence="2 3">DSM 46144</strain>
    </source>
</reference>
<dbReference type="InterPro" id="IPR036866">
    <property type="entry name" value="RibonucZ/Hydroxyglut_hydro"/>
</dbReference>
<organism evidence="2 3">
    <name type="scientific">Cryptosporangium aurantiacum</name>
    <dbReference type="NCBI Taxonomy" id="134849"/>
    <lineage>
        <taxon>Bacteria</taxon>
        <taxon>Bacillati</taxon>
        <taxon>Actinomycetota</taxon>
        <taxon>Actinomycetes</taxon>
        <taxon>Cryptosporangiales</taxon>
        <taxon>Cryptosporangiaceae</taxon>
        <taxon>Cryptosporangium</taxon>
    </lineage>
</organism>
<dbReference type="SUPFAM" id="SSF56281">
    <property type="entry name" value="Metallo-hydrolase/oxidoreductase"/>
    <property type="match status" value="1"/>
</dbReference>
<dbReference type="Proteomes" id="UP000184440">
    <property type="component" value="Unassembled WGS sequence"/>
</dbReference>
<sequence length="401" mass="43360">MSKNYLSDEVFRSSRLIDTVTASSARRSVGSRSLFTALAVTGVAASLAWAARDIPSALGGRPAGARLDRMRQSPRYHDGAFRNETPTVTVPASASGGRSMLSELLFGRQRRRPSKPVPVVTPTLAELAGPAAPGVRTTWLGHATVLLEIEGRRVLFDPVWSERCSPSSLAGPRRLHPVPLELGALPKVDAVVISHDHYDHLDETSIRTLARLQEASFLVPLGVGAHLERWGVPAARIVELDWDETATIAGLGFTATAARHFSGRLRSDNSTLWASWVIAGAERKVFYTGDSGYFEGYTTIGAAHGPFDLTLIQIGAYAPYWPDIHMTPEEGVAAHVAVNGGLLVPVHWGTFNLALHDWAEPVERLLDEAAECGVRVAVPRPGEAVDVDAPRQPDGWWRSVA</sequence>
<gene>
    <name evidence="2" type="ORF">SAMN05443668_102399</name>
</gene>
<dbReference type="InterPro" id="IPR001279">
    <property type="entry name" value="Metallo-B-lactamas"/>
</dbReference>
<name>A0A1M7N3L5_9ACTN</name>
<dbReference type="PANTHER" id="PTHR15032">
    <property type="entry name" value="N-ACYL-PHOSPHATIDYLETHANOLAMINE-HYDROLYZING PHOSPHOLIPASE D"/>
    <property type="match status" value="1"/>
</dbReference>
<dbReference type="AlphaFoldDB" id="A0A1M7N3L5"/>
<dbReference type="Pfam" id="PF12706">
    <property type="entry name" value="Lactamase_B_2"/>
    <property type="match status" value="1"/>
</dbReference>
<proteinExistence type="predicted"/>